<gene>
    <name evidence="1" type="ORF">COPCOM_01238</name>
</gene>
<dbReference type="Proteomes" id="UP000003793">
    <property type="component" value="Unassembled WGS sequence"/>
</dbReference>
<name>C0B7W4_9FIRM</name>
<sequence>MLDDKLLEPLKNGHLMIRPRVKDTAKELCEQLVEIYMAKKTRKLSPQ</sequence>
<proteinExistence type="predicted"/>
<organism evidence="1 2">
    <name type="scientific">Coprococcus comes ATCC 27758</name>
    <dbReference type="NCBI Taxonomy" id="470146"/>
    <lineage>
        <taxon>Bacteria</taxon>
        <taxon>Bacillati</taxon>
        <taxon>Bacillota</taxon>
        <taxon>Clostridia</taxon>
        <taxon>Lachnospirales</taxon>
        <taxon>Lachnospiraceae</taxon>
        <taxon>Coprococcus</taxon>
    </lineage>
</organism>
<evidence type="ECO:0000313" key="2">
    <source>
        <dbReference type="Proteomes" id="UP000003793"/>
    </source>
</evidence>
<reference evidence="1 2" key="1">
    <citation type="submission" date="2009-02" db="EMBL/GenBank/DDBJ databases">
        <authorList>
            <person name="Fulton L."/>
            <person name="Clifton S."/>
            <person name="Fulton B."/>
            <person name="Xu J."/>
            <person name="Minx P."/>
            <person name="Pepin K.H."/>
            <person name="Johnson M."/>
            <person name="Bhonagiri V."/>
            <person name="Nash W.E."/>
            <person name="Mardis E.R."/>
            <person name="Wilson R.K."/>
        </authorList>
    </citation>
    <scope>NUCLEOTIDE SEQUENCE [LARGE SCALE GENOMIC DNA]</scope>
    <source>
        <strain evidence="1 2">ATCC 27758</strain>
    </source>
</reference>
<accession>C0B7W4</accession>
<dbReference type="HOGENOM" id="CLU_3166853_0_0_9"/>
<comment type="caution">
    <text evidence="1">The sequence shown here is derived from an EMBL/GenBank/DDBJ whole genome shotgun (WGS) entry which is preliminary data.</text>
</comment>
<dbReference type="AlphaFoldDB" id="C0B7W4"/>
<protein>
    <submittedName>
        <fullName evidence="1">Uncharacterized protein</fullName>
    </submittedName>
</protein>
<dbReference type="EMBL" id="ABVR01000038">
    <property type="protein sequence ID" value="EEG90501.1"/>
    <property type="molecule type" value="Genomic_DNA"/>
</dbReference>
<evidence type="ECO:0000313" key="1">
    <source>
        <dbReference type="EMBL" id="EEG90501.1"/>
    </source>
</evidence>
<reference evidence="1 2" key="2">
    <citation type="submission" date="2009-03" db="EMBL/GenBank/DDBJ databases">
        <title>Draft genome sequence of Coprococcus comes (ATCC 27758).</title>
        <authorList>
            <person name="Sudarsanam P."/>
            <person name="Ley R."/>
            <person name="Guruge J."/>
            <person name="Turnbaugh P.J."/>
            <person name="Mahowald M."/>
            <person name="Liep D."/>
            <person name="Gordon J."/>
        </authorList>
    </citation>
    <scope>NUCLEOTIDE SEQUENCE [LARGE SCALE GENOMIC DNA]</scope>
    <source>
        <strain evidence="1 2">ATCC 27758</strain>
    </source>
</reference>